<dbReference type="InterPro" id="IPR001029">
    <property type="entry name" value="Flagellin_N"/>
</dbReference>
<dbReference type="RefSeq" id="WP_058352521.1">
    <property type="nucleotide sequence ID" value="NZ_CABMMD010000150.1"/>
</dbReference>
<name>A0A0V8QFM0_9FIRM</name>
<dbReference type="AlphaFoldDB" id="A0A0V8QFM0"/>
<protein>
    <recommendedName>
        <fullName evidence="2 4">Flagellin</fullName>
    </recommendedName>
</protein>
<evidence type="ECO:0000256" key="4">
    <source>
        <dbReference type="RuleBase" id="RU362073"/>
    </source>
</evidence>
<dbReference type="InterPro" id="IPR046358">
    <property type="entry name" value="Flagellin_C"/>
</dbReference>
<dbReference type="GO" id="GO:0005198">
    <property type="term" value="F:structural molecule activity"/>
    <property type="evidence" value="ECO:0007669"/>
    <property type="project" value="UniProtKB-UniRule"/>
</dbReference>
<dbReference type="PANTHER" id="PTHR42792">
    <property type="entry name" value="FLAGELLIN"/>
    <property type="match status" value="1"/>
</dbReference>
<sequence length="469" mass="50181">MKINHNISALVANGHLRNTNKALDKSLERLSSGYRINRAADDSAGMAISQKMKTQIRGLEQASRNASDGISVIQTAEGALTEVEAMLQRARELSVQAANGTNTPEDREAIQSEIDQLKNEIQRISDDTEFNKKSLLNGDLDRKTHSDNTKVKLVSLSDQVNSQQYKITVTKEGKAASLTAANEPAVPQAGMANEGTILINGEEVKIKKGESFDEALTDIKKVCDRVGIKVDYNADKKLVFTAKEAGSHRSVKIKAEADLAKELGLPIGNNTGTDAEISLTTKVNGADKVNDGFTSTTTYLAKGNLVTITDQDGFEMKIEISEGAEANADGVANITVLDAGPMTLQIGANEGQTVDISVPEVSPKTLGIENLNVLTVSGASEGIALLDEAIGMVSAIRAKLGAYQNRMEHAIANLDVSAENLTEALSRIEDVDMAEEMATYTQKNVLAQAGVSMLSQANERPQQVLSLLQ</sequence>
<dbReference type="GO" id="GO:0005576">
    <property type="term" value="C:extracellular region"/>
    <property type="evidence" value="ECO:0007669"/>
    <property type="project" value="UniProtKB-SubCell"/>
</dbReference>
<dbReference type="Gene3D" id="1.20.1330.10">
    <property type="entry name" value="f41 fragment of flagellin, N-terminal domain"/>
    <property type="match status" value="2"/>
</dbReference>
<comment type="subcellular location">
    <subcellularLocation>
        <location evidence="4">Secreted</location>
    </subcellularLocation>
    <subcellularLocation>
        <location evidence="4">Bacterial flagellum</location>
    </subcellularLocation>
</comment>
<comment type="similarity">
    <text evidence="1 4">Belongs to the bacterial flagellin family.</text>
</comment>
<evidence type="ECO:0000256" key="3">
    <source>
        <dbReference type="ARBA" id="ARBA00023143"/>
    </source>
</evidence>
<dbReference type="PRINTS" id="PR00207">
    <property type="entry name" value="FLAGELLIN"/>
</dbReference>
<keyword evidence="5" id="KW-0175">Coiled coil</keyword>
<dbReference type="InterPro" id="IPR042187">
    <property type="entry name" value="Flagellin_C_sub2"/>
</dbReference>
<accession>A0A0V8QFM0</accession>
<keyword evidence="9" id="KW-1185">Reference proteome</keyword>
<dbReference type="EMBL" id="LNAM01000150">
    <property type="protein sequence ID" value="KSV59214.1"/>
    <property type="molecule type" value="Genomic_DNA"/>
</dbReference>
<reference evidence="8 9" key="1">
    <citation type="submission" date="2015-11" db="EMBL/GenBank/DDBJ databases">
        <title>Butyribacter intestini gen. nov., sp. nov., a butyric acid-producing bacterium of the family Lachnospiraceae isolated from the human faeces.</title>
        <authorList>
            <person name="Zou Y."/>
            <person name="Xue W."/>
            <person name="Luo G."/>
            <person name="Lv M."/>
        </authorList>
    </citation>
    <scope>NUCLEOTIDE SEQUENCE [LARGE SCALE GENOMIC DNA]</scope>
    <source>
        <strain evidence="8 9">ACET-33324</strain>
    </source>
</reference>
<evidence type="ECO:0000256" key="1">
    <source>
        <dbReference type="ARBA" id="ARBA00005709"/>
    </source>
</evidence>
<dbReference type="PANTHER" id="PTHR42792:SF2">
    <property type="entry name" value="FLAGELLIN"/>
    <property type="match status" value="1"/>
</dbReference>
<comment type="caution">
    <text evidence="8">The sequence shown here is derived from an EMBL/GenBank/DDBJ whole genome shotgun (WGS) entry which is preliminary data.</text>
</comment>
<evidence type="ECO:0000313" key="8">
    <source>
        <dbReference type="EMBL" id="KSV59214.1"/>
    </source>
</evidence>
<feature type="domain" description="Flagellin N-terminal" evidence="6">
    <location>
        <begin position="3"/>
        <end position="138"/>
    </location>
</feature>
<gene>
    <name evidence="8" type="ORF">ASU35_09835</name>
</gene>
<keyword evidence="3 4" id="KW-0975">Bacterial flagellum</keyword>
<dbReference type="Pfam" id="PF00669">
    <property type="entry name" value="Flagellin_N"/>
    <property type="match status" value="1"/>
</dbReference>
<dbReference type="SUPFAM" id="SSF64518">
    <property type="entry name" value="Phase 1 flagellin"/>
    <property type="match status" value="1"/>
</dbReference>
<evidence type="ECO:0000256" key="5">
    <source>
        <dbReference type="SAM" id="Coils"/>
    </source>
</evidence>
<dbReference type="Pfam" id="PF00700">
    <property type="entry name" value="Flagellin_C"/>
    <property type="match status" value="1"/>
</dbReference>
<dbReference type="GO" id="GO:0009288">
    <property type="term" value="C:bacterial-type flagellum"/>
    <property type="evidence" value="ECO:0007669"/>
    <property type="project" value="UniProtKB-SubCell"/>
</dbReference>
<dbReference type="InterPro" id="IPR001492">
    <property type="entry name" value="Flagellin"/>
</dbReference>
<evidence type="ECO:0000256" key="2">
    <source>
        <dbReference type="ARBA" id="ARBA00020110"/>
    </source>
</evidence>
<dbReference type="Gene3D" id="6.10.10.10">
    <property type="entry name" value="Flagellar export chaperone, C-terminal domain"/>
    <property type="match status" value="1"/>
</dbReference>
<keyword evidence="4" id="KW-0964">Secreted</keyword>
<evidence type="ECO:0000313" key="9">
    <source>
        <dbReference type="Proteomes" id="UP000054874"/>
    </source>
</evidence>
<comment type="function">
    <text evidence="4">Flagellin is the subunit protein which polymerizes to form the filaments of bacterial flagella.</text>
</comment>
<evidence type="ECO:0000259" key="7">
    <source>
        <dbReference type="Pfam" id="PF00700"/>
    </source>
</evidence>
<feature type="domain" description="Flagellin C-terminal" evidence="7">
    <location>
        <begin position="384"/>
        <end position="468"/>
    </location>
</feature>
<dbReference type="STRING" id="290052.ASU35_09835"/>
<proteinExistence type="inferred from homology"/>
<feature type="coiled-coil region" evidence="5">
    <location>
        <begin position="73"/>
        <end position="127"/>
    </location>
</feature>
<dbReference type="Proteomes" id="UP000054874">
    <property type="component" value="Unassembled WGS sequence"/>
</dbReference>
<dbReference type="OrthoDB" id="9796789at2"/>
<organism evidence="8 9">
    <name type="scientific">Acetivibrio ethanolgignens</name>
    <dbReference type="NCBI Taxonomy" id="290052"/>
    <lineage>
        <taxon>Bacteria</taxon>
        <taxon>Bacillati</taxon>
        <taxon>Bacillota</taxon>
        <taxon>Clostridia</taxon>
        <taxon>Eubacteriales</taxon>
        <taxon>Oscillospiraceae</taxon>
        <taxon>Acetivibrio</taxon>
    </lineage>
</organism>
<evidence type="ECO:0000259" key="6">
    <source>
        <dbReference type="Pfam" id="PF00669"/>
    </source>
</evidence>